<dbReference type="Pfam" id="PF00657">
    <property type="entry name" value="Lipase_GDSL"/>
    <property type="match status" value="1"/>
</dbReference>
<dbReference type="AlphaFoldDB" id="A0A9E7EHB7"/>
<comment type="similarity">
    <text evidence="1">Belongs to the 'GDSL' lipolytic enzyme family.</text>
</comment>
<evidence type="ECO:0000256" key="2">
    <source>
        <dbReference type="SAM" id="SignalP"/>
    </source>
</evidence>
<evidence type="ECO:0000313" key="4">
    <source>
        <dbReference type="Proteomes" id="UP001055439"/>
    </source>
</evidence>
<reference evidence="3" key="1">
    <citation type="submission" date="2022-05" db="EMBL/GenBank/DDBJ databases">
        <title>The Musa troglodytarum L. genome provides insights into the mechanism of non-climacteric behaviour and enrichment of carotenoids.</title>
        <authorList>
            <person name="Wang J."/>
        </authorList>
    </citation>
    <scope>NUCLEOTIDE SEQUENCE</scope>
    <source>
        <tissue evidence="3">Leaf</tissue>
    </source>
</reference>
<keyword evidence="4" id="KW-1185">Reference proteome</keyword>
<dbReference type="OrthoDB" id="1600564at2759"/>
<keyword evidence="2" id="KW-0732">Signal</keyword>
<dbReference type="GO" id="GO:0016788">
    <property type="term" value="F:hydrolase activity, acting on ester bonds"/>
    <property type="evidence" value="ECO:0007669"/>
    <property type="project" value="InterPro"/>
</dbReference>
<dbReference type="SUPFAM" id="SSF52266">
    <property type="entry name" value="SGNH hydrolase"/>
    <property type="match status" value="1"/>
</dbReference>
<dbReference type="PANTHER" id="PTHR45642">
    <property type="entry name" value="GDSL ESTERASE/LIPASE EXL3"/>
    <property type="match status" value="1"/>
</dbReference>
<dbReference type="PANTHER" id="PTHR45642:SF46">
    <property type="entry name" value="OS06G0636700 PROTEIN"/>
    <property type="match status" value="1"/>
</dbReference>
<feature type="signal peptide" evidence="2">
    <location>
        <begin position="1"/>
        <end position="18"/>
    </location>
</feature>
<dbReference type="Gene3D" id="3.40.50.1110">
    <property type="entry name" value="SGNH hydrolase"/>
    <property type="match status" value="1"/>
</dbReference>
<evidence type="ECO:0000256" key="1">
    <source>
        <dbReference type="ARBA" id="ARBA00008668"/>
    </source>
</evidence>
<dbReference type="InterPro" id="IPR035669">
    <property type="entry name" value="SGNH_plant_lipase-like"/>
</dbReference>
<organism evidence="3 4">
    <name type="scientific">Musa troglodytarum</name>
    <name type="common">fe'i banana</name>
    <dbReference type="NCBI Taxonomy" id="320322"/>
    <lineage>
        <taxon>Eukaryota</taxon>
        <taxon>Viridiplantae</taxon>
        <taxon>Streptophyta</taxon>
        <taxon>Embryophyta</taxon>
        <taxon>Tracheophyta</taxon>
        <taxon>Spermatophyta</taxon>
        <taxon>Magnoliopsida</taxon>
        <taxon>Liliopsida</taxon>
        <taxon>Zingiberales</taxon>
        <taxon>Musaceae</taxon>
        <taxon>Musa</taxon>
    </lineage>
</organism>
<evidence type="ECO:0000313" key="3">
    <source>
        <dbReference type="EMBL" id="URD75888.1"/>
    </source>
</evidence>
<dbReference type="InterPro" id="IPR036514">
    <property type="entry name" value="SGNH_hydro_sf"/>
</dbReference>
<dbReference type="InterPro" id="IPR001087">
    <property type="entry name" value="GDSL"/>
</dbReference>
<sequence>MALYLHTLLFILPSLAAASRIPAVIVFGDSTIDAGNHDYILTLVKADFPPYGRDFPGGRPTGRFCKALGLPPTVPTYLDPSYSIQDFATGVCFASAGTGLDAATSNVVSVIPLRQEVELFKEYQKKLTGYAGEAKARHIIGEAVYVVSVGTNDFIENYFSPLADQRREQFTVEEHVDFLVDLAANFVSEIYRLRARKVCFIGLTPFGCLPTNRATNLMERGECMEEYNEAARSFNRKLQAMVGRLHASLPGLRLVYNPVYDFLLRVIRNPESYGKFAGGVRGGLPLQQMESQHLRRRGQVPVMAARSFI</sequence>
<name>A0A9E7EHB7_9LILI</name>
<proteinExistence type="inferred from homology"/>
<dbReference type="InterPro" id="IPR050592">
    <property type="entry name" value="GDSL_lipolytic_enzyme"/>
</dbReference>
<feature type="chain" id="PRO_5039547162" evidence="2">
    <location>
        <begin position="19"/>
        <end position="309"/>
    </location>
</feature>
<gene>
    <name evidence="3" type="ORF">MUK42_24258</name>
</gene>
<protein>
    <submittedName>
        <fullName evidence="3">GDSL esterase lipase</fullName>
    </submittedName>
</protein>
<accession>A0A9E7EHB7</accession>
<dbReference type="CDD" id="cd01837">
    <property type="entry name" value="SGNH_plant_lipase_like"/>
    <property type="match status" value="1"/>
</dbReference>
<dbReference type="EMBL" id="CP097502">
    <property type="protein sequence ID" value="URD75888.1"/>
    <property type="molecule type" value="Genomic_DNA"/>
</dbReference>
<dbReference type="Proteomes" id="UP001055439">
    <property type="component" value="Chromosome 1"/>
</dbReference>